<accession>A0A2C6ZS91</accession>
<evidence type="ECO:0000256" key="1">
    <source>
        <dbReference type="SAM" id="MobiDB-lite"/>
    </source>
</evidence>
<dbReference type="PROSITE" id="PS51257">
    <property type="entry name" value="PROKAR_LIPOPROTEIN"/>
    <property type="match status" value="1"/>
</dbReference>
<dbReference type="AlphaFoldDB" id="A0A2C6ZS91"/>
<evidence type="ECO:0008006" key="4">
    <source>
        <dbReference type="Google" id="ProtNLM"/>
    </source>
</evidence>
<reference evidence="3" key="1">
    <citation type="submission" date="2016-05" db="EMBL/GenBank/DDBJ databases">
        <authorList>
            <person name="Lavstsen T."/>
            <person name="Jespersen J.S."/>
        </authorList>
    </citation>
    <scope>NUCLEOTIDE SEQUENCE</scope>
    <source>
        <strain evidence="3">PFRJS10</strain>
    </source>
</reference>
<feature type="region of interest" description="Disordered" evidence="1">
    <location>
        <begin position="47"/>
        <end position="71"/>
    </location>
</feature>
<proteinExistence type="predicted"/>
<keyword evidence="2" id="KW-0732">Signal</keyword>
<feature type="signal peptide" evidence="2">
    <location>
        <begin position="1"/>
        <end position="30"/>
    </location>
</feature>
<gene>
    <name evidence="3" type="ORF">PFR_JS10_1775</name>
</gene>
<dbReference type="RefSeq" id="WP_146206103.1">
    <property type="nucleotide sequence ID" value="NZ_CCYQ01000047.1"/>
</dbReference>
<evidence type="ECO:0000256" key="2">
    <source>
        <dbReference type="SAM" id="SignalP"/>
    </source>
</evidence>
<organism evidence="3">
    <name type="scientific">Propionibacterium freudenreichii</name>
    <dbReference type="NCBI Taxonomy" id="1744"/>
    <lineage>
        <taxon>Bacteria</taxon>
        <taxon>Bacillati</taxon>
        <taxon>Actinomycetota</taxon>
        <taxon>Actinomycetes</taxon>
        <taxon>Propionibacteriales</taxon>
        <taxon>Propionibacteriaceae</taxon>
        <taxon>Propionibacterium</taxon>
    </lineage>
</organism>
<feature type="chain" id="PRO_5013242782" description="Lipoprotein" evidence="2">
    <location>
        <begin position="31"/>
        <end position="238"/>
    </location>
</feature>
<sequence>MRSRPVVLMCAGVMALSLVAAGCSSTGATASVPTRSVEELTKDMGNAVNSQASTKSVRITDSGAQKDPTSADATQNFVVEGTMDGSNMLFEQNFSTGYSVSMVLVDDKVYTKANDKYWQLNGDVDGATVAKYADKWVSDDPNTTADNVKNTAPVKVLTTVFTELQADTFQKVDIVKRNGKKVYQMTNDQGSEVDVDPATMYPIHIKLSNHPDTFEFEKWNNAATQVVPPADQTVVYSG</sequence>
<protein>
    <recommendedName>
        <fullName evidence="4">Lipoprotein</fullName>
    </recommendedName>
</protein>
<dbReference type="EMBL" id="LT576035">
    <property type="protein sequence ID" value="SBN39418.1"/>
    <property type="molecule type" value="Genomic_DNA"/>
</dbReference>
<evidence type="ECO:0000313" key="3">
    <source>
        <dbReference type="EMBL" id="SBN39418.1"/>
    </source>
</evidence>
<name>A0A2C6ZS91_9ACTN</name>